<dbReference type="AlphaFoldDB" id="K1T9J7"/>
<comment type="subcellular location">
    <subcellularLocation>
        <location evidence="1">Cell membrane</location>
        <topology evidence="1">Multi-pass membrane protein</topology>
    </subcellularLocation>
</comment>
<accession>K1T9J7</accession>
<feature type="transmembrane region" description="Helical" evidence="6">
    <location>
        <begin position="90"/>
        <end position="109"/>
    </location>
</feature>
<evidence type="ECO:0000256" key="4">
    <source>
        <dbReference type="ARBA" id="ARBA00022989"/>
    </source>
</evidence>
<evidence type="ECO:0000256" key="5">
    <source>
        <dbReference type="ARBA" id="ARBA00023136"/>
    </source>
</evidence>
<dbReference type="PRINTS" id="PR00953">
    <property type="entry name" value="TYPE3IMRPROT"/>
</dbReference>
<evidence type="ECO:0000313" key="7">
    <source>
        <dbReference type="EMBL" id="EKC56001.1"/>
    </source>
</evidence>
<keyword evidence="4 6" id="KW-1133">Transmembrane helix</keyword>
<dbReference type="PANTHER" id="PTHR30065">
    <property type="entry name" value="FLAGELLAR BIOSYNTHETIC PROTEIN FLIR"/>
    <property type="match status" value="1"/>
</dbReference>
<feature type="transmembrane region" description="Helical" evidence="6">
    <location>
        <begin position="12"/>
        <end position="35"/>
    </location>
</feature>
<sequence length="224" mass="24936">MRIRAAMSVFMSLVVIQVTPVVDLTYSGVFGYSALVLKESMIGVVLGLMCSMCFYIINLAGQLMDMEMGLSMANMFDPMVNMQFSVTGSLYNYLLMLMLVVTNMHYYIIRAIVDSFSYFNVGKAVFDTVSLKNIVVDFIANYFIIAVRIVLPVFCCMLLINVVLGVLAKAAPQMNMFVVGMQIKVLAGLAVLVIVIQSFPMVSDYIFGEMKDVITQVIHLFTPK</sequence>
<comment type="caution">
    <text evidence="7">The sequence shown here is derived from an EMBL/GenBank/DDBJ whole genome shotgun (WGS) entry which is preliminary data.</text>
</comment>
<dbReference type="GO" id="GO:0005886">
    <property type="term" value="C:plasma membrane"/>
    <property type="evidence" value="ECO:0007669"/>
    <property type="project" value="UniProtKB-SubCell"/>
</dbReference>
<feature type="transmembrane region" description="Helical" evidence="6">
    <location>
        <begin position="139"/>
        <end position="164"/>
    </location>
</feature>
<keyword evidence="3 6" id="KW-0812">Transmembrane</keyword>
<dbReference type="GO" id="GO:0006605">
    <property type="term" value="P:protein targeting"/>
    <property type="evidence" value="ECO:0007669"/>
    <property type="project" value="InterPro"/>
</dbReference>
<gene>
    <name evidence="7" type="ORF">LEA_15056</name>
</gene>
<keyword evidence="7" id="KW-0969">Cilium</keyword>
<dbReference type="InterPro" id="IPR002010">
    <property type="entry name" value="T3SS_IM_R"/>
</dbReference>
<dbReference type="EMBL" id="AJWY01010271">
    <property type="protein sequence ID" value="EKC56001.1"/>
    <property type="molecule type" value="Genomic_DNA"/>
</dbReference>
<evidence type="ECO:0000256" key="3">
    <source>
        <dbReference type="ARBA" id="ARBA00022692"/>
    </source>
</evidence>
<organism evidence="7">
    <name type="scientific">human gut metagenome</name>
    <dbReference type="NCBI Taxonomy" id="408170"/>
    <lineage>
        <taxon>unclassified sequences</taxon>
        <taxon>metagenomes</taxon>
        <taxon>organismal metagenomes</taxon>
    </lineage>
</organism>
<evidence type="ECO:0000256" key="2">
    <source>
        <dbReference type="ARBA" id="ARBA00022475"/>
    </source>
</evidence>
<keyword evidence="7" id="KW-0966">Cell projection</keyword>
<feature type="transmembrane region" description="Helical" evidence="6">
    <location>
        <begin position="41"/>
        <end position="61"/>
    </location>
</feature>
<evidence type="ECO:0000256" key="6">
    <source>
        <dbReference type="SAM" id="Phobius"/>
    </source>
</evidence>
<proteinExistence type="predicted"/>
<dbReference type="PANTHER" id="PTHR30065:SF1">
    <property type="entry name" value="SURFACE PRESENTATION OF ANTIGENS PROTEIN SPAR"/>
    <property type="match status" value="1"/>
</dbReference>
<protein>
    <submittedName>
        <fullName evidence="7">Flagellar biosynthetic protein FliR</fullName>
    </submittedName>
</protein>
<keyword evidence="7" id="KW-0282">Flagellum</keyword>
<keyword evidence="5 6" id="KW-0472">Membrane</keyword>
<reference evidence="7" key="1">
    <citation type="journal article" date="2013" name="Environ. Microbiol.">
        <title>Microbiota from the distal guts of lean and obese adolescents exhibit partial functional redundancy besides clear differences in community structure.</title>
        <authorList>
            <person name="Ferrer M."/>
            <person name="Ruiz A."/>
            <person name="Lanza F."/>
            <person name="Haange S.B."/>
            <person name="Oberbach A."/>
            <person name="Till H."/>
            <person name="Bargiela R."/>
            <person name="Campoy C."/>
            <person name="Segura M.T."/>
            <person name="Richter M."/>
            <person name="von Bergen M."/>
            <person name="Seifert J."/>
            <person name="Suarez A."/>
        </authorList>
    </citation>
    <scope>NUCLEOTIDE SEQUENCE</scope>
</reference>
<evidence type="ECO:0000256" key="1">
    <source>
        <dbReference type="ARBA" id="ARBA00004651"/>
    </source>
</evidence>
<dbReference type="Pfam" id="PF01311">
    <property type="entry name" value="Bac_export_1"/>
    <property type="match status" value="1"/>
</dbReference>
<name>K1T9J7_9ZZZZ</name>
<feature type="transmembrane region" description="Helical" evidence="6">
    <location>
        <begin position="176"/>
        <end position="199"/>
    </location>
</feature>
<keyword evidence="2" id="KW-1003">Cell membrane</keyword>